<evidence type="ECO:0000259" key="5">
    <source>
        <dbReference type="Pfam" id="PF00899"/>
    </source>
</evidence>
<dbReference type="EC" id="6.2.1.64" evidence="4"/>
<dbReference type="Proteomes" id="UP001334084">
    <property type="component" value="Chromosome 12"/>
</dbReference>
<keyword evidence="1 4" id="KW-0547">Nucleotide-binding</keyword>
<dbReference type="RefSeq" id="XP_065331219.1">
    <property type="nucleotide sequence ID" value="XM_065475147.1"/>
</dbReference>
<dbReference type="InterPro" id="IPR045886">
    <property type="entry name" value="ThiF/MoeB/HesA"/>
</dbReference>
<comment type="function">
    <text evidence="4">Catalytic subunit of the dimeric E1 enzyme, which activates NEDD8.</text>
</comment>
<proteinExistence type="inferred from homology"/>
<dbReference type="GO" id="GO:0005524">
    <property type="term" value="F:ATP binding"/>
    <property type="evidence" value="ECO:0007669"/>
    <property type="project" value="UniProtKB-UniRule"/>
</dbReference>
<dbReference type="EMBL" id="CP142737">
    <property type="protein sequence ID" value="WUR05074.1"/>
    <property type="molecule type" value="Genomic_DNA"/>
</dbReference>
<sequence>MVENIYSVSEHKTHVKNVLVVGAGGIGCELSKLLCLSSELKITIIDFDTIELTNLNRQFFFTEQDIGKYKSEVVGQKIKDLTNWDVTTITESIFKYDLDFFKKFDVVYNCLDNNETRSYVNLRCFLGNIKLIDGGSSGFKGQSCIFDYSNECFDCLPKPNQKTYNLCTIRSIPTKFEHCIEFVKSVFFDDEFDFKEIIKKFRAPRKFYKKFVVSNLLVNKDQVSLDLFYNKIRRDIKKLIKYISFLLKKYNKISDYDKDEIYKVKLLYRLSCMRSKSAGIDVLSYFDFQNIANNIIPSLCTTNSIVASFMLLSEKSNKYYFLTLGNKLYNELYPSDKNSDCSVCSKKWVYLVHRENSTALDLFKFMNKKFKIDCKYLMTENNILYSKFPNNLSGLLSVTSNSVCTLGYDEDGIMKIYISGLGDEFLCTEK</sequence>
<evidence type="ECO:0000313" key="6">
    <source>
        <dbReference type="EMBL" id="WUR05074.1"/>
    </source>
</evidence>
<dbReference type="AlphaFoldDB" id="A0AAX4JGI6"/>
<keyword evidence="4" id="KW-0436">Ligase</keyword>
<dbReference type="Pfam" id="PF00899">
    <property type="entry name" value="ThiF"/>
    <property type="match status" value="1"/>
</dbReference>
<dbReference type="GeneID" id="90542921"/>
<keyword evidence="3 4" id="KW-0067">ATP-binding</keyword>
<comment type="pathway">
    <text evidence="4">Protein modification; protein neddylation.</text>
</comment>
<feature type="domain" description="THIF-type NAD/FAD binding fold" evidence="5">
    <location>
        <begin position="16"/>
        <end position="311"/>
    </location>
</feature>
<evidence type="ECO:0000256" key="2">
    <source>
        <dbReference type="ARBA" id="ARBA00022786"/>
    </source>
</evidence>
<evidence type="ECO:0000256" key="1">
    <source>
        <dbReference type="ARBA" id="ARBA00022741"/>
    </source>
</evidence>
<comment type="catalytic activity">
    <reaction evidence="4">
        <text>ATP + [NEDD8 protein] + [E1 NEDD8-activating enzyme]-L-cysteine = AMP + diphosphate + [E1 NEDD8-activating enzyme]-S-[NEDD8 protein]-yl-L-cysteine.</text>
        <dbReference type="EC" id="6.2.1.64"/>
    </reaction>
</comment>
<dbReference type="SUPFAM" id="SSF69572">
    <property type="entry name" value="Activating enzymes of the ubiquitin-like proteins"/>
    <property type="match status" value="1"/>
</dbReference>
<dbReference type="GO" id="GO:0019781">
    <property type="term" value="F:NEDD8 activating enzyme activity"/>
    <property type="evidence" value="ECO:0007669"/>
    <property type="project" value="UniProtKB-UniRule"/>
</dbReference>
<dbReference type="GO" id="GO:0005737">
    <property type="term" value="C:cytoplasm"/>
    <property type="evidence" value="ECO:0007669"/>
    <property type="project" value="TreeGrafter"/>
</dbReference>
<protein>
    <recommendedName>
        <fullName evidence="4">NEDD8-activating enzyme E1 catalytic subunit</fullName>
        <ecNumber evidence="4">6.2.1.64</ecNumber>
    </recommendedName>
</protein>
<dbReference type="GO" id="GO:0045116">
    <property type="term" value="P:protein neddylation"/>
    <property type="evidence" value="ECO:0007669"/>
    <property type="project" value="UniProtKB-UniRule"/>
</dbReference>
<evidence type="ECO:0000313" key="7">
    <source>
        <dbReference type="Proteomes" id="UP001334084"/>
    </source>
</evidence>
<keyword evidence="2 4" id="KW-0833">Ubl conjugation pathway</keyword>
<evidence type="ECO:0000256" key="4">
    <source>
        <dbReference type="RuleBase" id="RU368009"/>
    </source>
</evidence>
<dbReference type="Gene3D" id="3.40.50.720">
    <property type="entry name" value="NAD(P)-binding Rossmann-like Domain"/>
    <property type="match status" value="1"/>
</dbReference>
<dbReference type="PANTHER" id="PTHR10953">
    <property type="entry name" value="UBIQUITIN-ACTIVATING ENZYME E1"/>
    <property type="match status" value="1"/>
</dbReference>
<comment type="similarity">
    <text evidence="4">Belongs to the ubiquitin-activating E1 family. UBA3 subfamily.</text>
</comment>
<dbReference type="Gene3D" id="1.10.10.520">
    <property type="entry name" value="Ubiquitin activating enzymes (Uba3). Chain: B, domain 2"/>
    <property type="match status" value="1"/>
</dbReference>
<organism evidence="6 7">
    <name type="scientific">Vairimorpha necatrix</name>
    <dbReference type="NCBI Taxonomy" id="6039"/>
    <lineage>
        <taxon>Eukaryota</taxon>
        <taxon>Fungi</taxon>
        <taxon>Fungi incertae sedis</taxon>
        <taxon>Microsporidia</taxon>
        <taxon>Nosematidae</taxon>
        <taxon>Vairimorpha</taxon>
    </lineage>
</organism>
<dbReference type="PANTHER" id="PTHR10953:SF6">
    <property type="entry name" value="NEDD8-ACTIVATING ENZYME E1 CATALYTIC SUBUNIT"/>
    <property type="match status" value="1"/>
</dbReference>
<gene>
    <name evidence="6" type="ORF">VNE69_12059</name>
</gene>
<dbReference type="InterPro" id="IPR000594">
    <property type="entry name" value="ThiF_NAD_FAD-bd"/>
</dbReference>
<evidence type="ECO:0000256" key="3">
    <source>
        <dbReference type="ARBA" id="ARBA00022840"/>
    </source>
</evidence>
<dbReference type="InterPro" id="IPR023318">
    <property type="entry name" value="Ub_act_enz_dom_a_sf"/>
</dbReference>
<reference evidence="6" key="1">
    <citation type="journal article" date="2024" name="BMC Genomics">
        <title>Functional annotation of a divergent genome using sequence and structure-based similarity.</title>
        <authorList>
            <person name="Svedberg D."/>
            <person name="Winiger R.R."/>
            <person name="Berg A."/>
            <person name="Sharma H."/>
            <person name="Tellgren-Roth C."/>
            <person name="Debrunner-Vossbrinck B.A."/>
            <person name="Vossbrinck C.R."/>
            <person name="Barandun J."/>
        </authorList>
    </citation>
    <scope>NUCLEOTIDE SEQUENCE</scope>
    <source>
        <strain evidence="6">Illinois isolate</strain>
    </source>
</reference>
<name>A0AAX4JGI6_9MICR</name>
<dbReference type="InterPro" id="IPR035985">
    <property type="entry name" value="Ubiquitin-activating_enz"/>
</dbReference>
<dbReference type="KEGG" id="vnx:VNE69_12059"/>
<dbReference type="GO" id="GO:0005634">
    <property type="term" value="C:nucleus"/>
    <property type="evidence" value="ECO:0007669"/>
    <property type="project" value="TreeGrafter"/>
</dbReference>
<keyword evidence="7" id="KW-1185">Reference proteome</keyword>
<accession>A0AAX4JGI6</accession>